<evidence type="ECO:0000313" key="4">
    <source>
        <dbReference type="Proteomes" id="UP000186303"/>
    </source>
</evidence>
<protein>
    <recommendedName>
        <fullName evidence="5">Elongator complex protein 5</fullName>
    </recommendedName>
</protein>
<dbReference type="Proteomes" id="UP000186303">
    <property type="component" value="Chromosome 4"/>
</dbReference>
<sequence length="282" mass="30586">MLELSSMLAFAGQEGSCIPPSDAHVHVTDTLDASGQFILLHYAFAALQRECPVLWLGSGADGSVHVSHIARKAGINMSLYTQYFHYIDLASQMRDGPIFPAALKWVREVLPLSDQSRALVMVSDLSSLLWSTPGPSDAVVGQSIQWLRALRAWCAMHNGSLITLMHADACSIVSHAGVLDPTDEALLRYMLRTADLWVSVNELPSGRAADCDGELAVHALTRPAAATTCTDASSPLLTFLLERYMPASEKCLYRILPDGTGPKREDGTRALVRVWARGTGLL</sequence>
<gene>
    <name evidence="3" type="ORF">MSYG_3089</name>
</gene>
<organism evidence="3 4">
    <name type="scientific">Malassezia sympodialis (strain ATCC 42132)</name>
    <name type="common">Atopic eczema-associated yeast</name>
    <dbReference type="NCBI Taxonomy" id="1230383"/>
    <lineage>
        <taxon>Eukaryota</taxon>
        <taxon>Fungi</taxon>
        <taxon>Dikarya</taxon>
        <taxon>Basidiomycota</taxon>
        <taxon>Ustilaginomycotina</taxon>
        <taxon>Malasseziomycetes</taxon>
        <taxon>Malasseziales</taxon>
        <taxon>Malasseziaceae</taxon>
        <taxon>Malassezia</taxon>
    </lineage>
</organism>
<dbReference type="GO" id="GO:0033588">
    <property type="term" value="C:elongator holoenzyme complex"/>
    <property type="evidence" value="ECO:0007669"/>
    <property type="project" value="InterPro"/>
</dbReference>
<dbReference type="OMA" id="DVWIEVK"/>
<dbReference type="PANTHER" id="PTHR16184">
    <property type="entry name" value="ELONGATOR COMPLEX PROTEIN 6"/>
    <property type="match status" value="1"/>
</dbReference>
<dbReference type="UniPathway" id="UPA00988"/>
<dbReference type="InterPro" id="IPR027417">
    <property type="entry name" value="P-loop_NTPase"/>
</dbReference>
<dbReference type="VEuPathDB" id="FungiDB:MSYG_3089"/>
<evidence type="ECO:0000256" key="1">
    <source>
        <dbReference type="ARBA" id="ARBA00005043"/>
    </source>
</evidence>
<accession>A0A1M8A8G8</accession>
<dbReference type="GO" id="GO:0002098">
    <property type="term" value="P:tRNA wobble uridine modification"/>
    <property type="evidence" value="ECO:0007669"/>
    <property type="project" value="InterPro"/>
</dbReference>
<reference evidence="4" key="1">
    <citation type="journal article" date="2017" name="Nucleic Acids Res.">
        <title>Proteogenomics produces comprehensive and highly accurate protein-coding gene annotation in a complete genome assembly of Malassezia sympodialis.</title>
        <authorList>
            <person name="Zhu Y."/>
            <person name="Engstroem P.G."/>
            <person name="Tellgren-Roth C."/>
            <person name="Baudo C.D."/>
            <person name="Kennell J.C."/>
            <person name="Sun S."/>
            <person name="Billmyre R.B."/>
            <person name="Schroeder M.S."/>
            <person name="Andersson A."/>
            <person name="Holm T."/>
            <person name="Sigurgeirsson B."/>
            <person name="Wu G."/>
            <person name="Sankaranarayanan S.R."/>
            <person name="Siddharthan R."/>
            <person name="Sanyal K."/>
            <person name="Lundeberg J."/>
            <person name="Nystedt B."/>
            <person name="Boekhout T."/>
            <person name="Dawson T.L. Jr."/>
            <person name="Heitman J."/>
            <person name="Scheynius A."/>
            <person name="Lehtioe J."/>
        </authorList>
    </citation>
    <scope>NUCLEOTIDE SEQUENCE [LARGE SCALE GENOMIC DNA]</scope>
    <source>
        <strain evidence="4">ATCC 42132</strain>
    </source>
</reference>
<evidence type="ECO:0000256" key="2">
    <source>
        <dbReference type="ARBA" id="ARBA00008837"/>
    </source>
</evidence>
<dbReference type="OrthoDB" id="9995306at2759"/>
<comment type="pathway">
    <text evidence="1">tRNA modification; 5-methoxycarbonylmethyl-2-thiouridine-tRNA biosynthesis.</text>
</comment>
<comment type="similarity">
    <text evidence="2">Belongs to the ELP6 family.</text>
</comment>
<keyword evidence="4" id="KW-1185">Reference proteome</keyword>
<name>A0A1M8A8G8_MALS4</name>
<evidence type="ECO:0000313" key="3">
    <source>
        <dbReference type="EMBL" id="SHO78742.1"/>
    </source>
</evidence>
<dbReference type="PANTHER" id="PTHR16184:SF6">
    <property type="entry name" value="ELONGATOR COMPLEX PROTEIN 6"/>
    <property type="match status" value="1"/>
</dbReference>
<proteinExistence type="inferred from homology"/>
<dbReference type="EMBL" id="LT671824">
    <property type="protein sequence ID" value="SHO78742.1"/>
    <property type="molecule type" value="Genomic_DNA"/>
</dbReference>
<dbReference type="InterPro" id="IPR018627">
    <property type="entry name" value="ELP6"/>
</dbReference>
<dbReference type="AlphaFoldDB" id="A0A1M8A8G8"/>
<evidence type="ECO:0008006" key="5">
    <source>
        <dbReference type="Google" id="ProtNLM"/>
    </source>
</evidence>
<dbReference type="Gene3D" id="3.40.50.300">
    <property type="entry name" value="P-loop containing nucleotide triphosphate hydrolases"/>
    <property type="match status" value="1"/>
</dbReference>